<dbReference type="PRINTS" id="PR01046">
    <property type="entry name" value="TRNASYNTHPRO"/>
</dbReference>
<dbReference type="Pfam" id="PF03129">
    <property type="entry name" value="HGTP_anticodon"/>
    <property type="match status" value="1"/>
</dbReference>
<dbReference type="CDD" id="cd00861">
    <property type="entry name" value="ProRS_anticodon_short"/>
    <property type="match status" value="1"/>
</dbReference>
<dbReference type="InterPro" id="IPR004154">
    <property type="entry name" value="Anticodon-bd"/>
</dbReference>
<gene>
    <name evidence="11" type="ORF">COT91_05200</name>
</gene>
<dbReference type="GO" id="GO:0005524">
    <property type="term" value="F:ATP binding"/>
    <property type="evidence" value="ECO:0007669"/>
    <property type="project" value="UniProtKB-KW"/>
</dbReference>
<dbReference type="EMBL" id="PFAJ01000068">
    <property type="protein sequence ID" value="PIR96713.1"/>
    <property type="molecule type" value="Genomic_DNA"/>
</dbReference>
<keyword evidence="5" id="KW-0067">ATP-binding</keyword>
<dbReference type="Gene3D" id="3.30.930.10">
    <property type="entry name" value="Bira Bifunctional Protein, Domain 2"/>
    <property type="match status" value="1"/>
</dbReference>
<keyword evidence="3" id="KW-0436">Ligase</keyword>
<sequence length="406" mass="46100">MLQSQLFTKTSKDAPKDEVSINAKLLSRGGFVDKTMAGVYSILPLGNLVLSKIENIVRQELNAIGAQELLMPALQPKEIWKKTGRWNDLDVLFKVTSRFKSEYALGPTHEEVLVPVAQKFISSYKDMPISVYQIQTKFRDEARAKSGLLRGREFRMKDLYSFHTDEQDLDEYYQKATKAYQNIFVRLGLNSILTEASGGTFSKYSHEFQVEIPTGEDVIFICKKCNYGVNKEISKDGKCPKCLNIGEQLKTSEVGNIFKLNTKYSKPFDFMFSDDKGEKQFVIMGCYGIGTTRALGTIVEVHNDKDGIIWPKAVSPYDVHLLSLQPDDKTVRMETDKIYKALQKGHHTVLYDDRDVRPGVKFADSDLIGIPSRIVISKKTLDKQSVEIKERRSGKVEIIKIQNLKL</sequence>
<evidence type="ECO:0000256" key="4">
    <source>
        <dbReference type="ARBA" id="ARBA00022741"/>
    </source>
</evidence>
<feature type="domain" description="Aminoacyl-transfer RNA synthetases class-II family profile" evidence="10">
    <location>
        <begin position="38"/>
        <end position="311"/>
    </location>
</feature>
<keyword evidence="6" id="KW-0648">Protein biosynthesis</keyword>
<organism evidence="11 12">
    <name type="scientific">Candidatus Doudnabacteria bacterium CG10_big_fil_rev_8_21_14_0_10_41_10</name>
    <dbReference type="NCBI Taxonomy" id="1974551"/>
    <lineage>
        <taxon>Bacteria</taxon>
        <taxon>Candidatus Doudnaibacteriota</taxon>
    </lineage>
</organism>
<evidence type="ECO:0000256" key="6">
    <source>
        <dbReference type="ARBA" id="ARBA00022917"/>
    </source>
</evidence>
<dbReference type="GO" id="GO:0004827">
    <property type="term" value="F:proline-tRNA ligase activity"/>
    <property type="evidence" value="ECO:0007669"/>
    <property type="project" value="UniProtKB-EC"/>
</dbReference>
<evidence type="ECO:0000259" key="10">
    <source>
        <dbReference type="PROSITE" id="PS50862"/>
    </source>
</evidence>
<name>A0A2H0VCB1_9BACT</name>
<dbReference type="InterPro" id="IPR002314">
    <property type="entry name" value="aa-tRNA-synt_IIb"/>
</dbReference>
<reference evidence="12" key="1">
    <citation type="submission" date="2017-09" db="EMBL/GenBank/DDBJ databases">
        <title>Depth-based differentiation of microbial function through sediment-hosted aquifers and enrichment of novel symbionts in the deep terrestrial subsurface.</title>
        <authorList>
            <person name="Probst A.J."/>
            <person name="Ladd B."/>
            <person name="Jarett J.K."/>
            <person name="Geller-Mcgrath D.E."/>
            <person name="Sieber C.M.K."/>
            <person name="Emerson J.B."/>
            <person name="Anantharaman K."/>
            <person name="Thomas B.C."/>
            <person name="Malmstrom R."/>
            <person name="Stieglmeier M."/>
            <person name="Klingl A."/>
            <person name="Woyke T."/>
            <person name="Ryan C.M."/>
            <person name="Banfield J.F."/>
        </authorList>
    </citation>
    <scope>NUCLEOTIDE SEQUENCE [LARGE SCALE GENOMIC DNA]</scope>
</reference>
<proteinExistence type="predicted"/>
<dbReference type="InterPro" id="IPR036621">
    <property type="entry name" value="Anticodon-bd_dom_sf"/>
</dbReference>
<dbReference type="Proteomes" id="UP000230557">
    <property type="component" value="Unassembled WGS sequence"/>
</dbReference>
<dbReference type="Gene3D" id="3.40.50.800">
    <property type="entry name" value="Anticodon-binding domain"/>
    <property type="match status" value="1"/>
</dbReference>
<accession>A0A2H0VCB1</accession>
<comment type="catalytic activity">
    <reaction evidence="9">
        <text>tRNA(Pro) + L-proline + ATP = L-prolyl-tRNA(Pro) + AMP + diphosphate</text>
        <dbReference type="Rhea" id="RHEA:14305"/>
        <dbReference type="Rhea" id="RHEA-COMP:9700"/>
        <dbReference type="Rhea" id="RHEA-COMP:9702"/>
        <dbReference type="ChEBI" id="CHEBI:30616"/>
        <dbReference type="ChEBI" id="CHEBI:33019"/>
        <dbReference type="ChEBI" id="CHEBI:60039"/>
        <dbReference type="ChEBI" id="CHEBI:78442"/>
        <dbReference type="ChEBI" id="CHEBI:78532"/>
        <dbReference type="ChEBI" id="CHEBI:456215"/>
        <dbReference type="EC" id="6.1.1.15"/>
    </reaction>
</comment>
<dbReference type="InterPro" id="IPR050062">
    <property type="entry name" value="Pro-tRNA_synthetase"/>
</dbReference>
<evidence type="ECO:0000313" key="12">
    <source>
        <dbReference type="Proteomes" id="UP000230557"/>
    </source>
</evidence>
<dbReference type="SUPFAM" id="SSF55681">
    <property type="entry name" value="Class II aaRS and biotin synthetases"/>
    <property type="match status" value="1"/>
</dbReference>
<dbReference type="InterPro" id="IPR006195">
    <property type="entry name" value="aa-tRNA-synth_II"/>
</dbReference>
<dbReference type="InterPro" id="IPR002316">
    <property type="entry name" value="Pro-tRNA-ligase_IIa"/>
</dbReference>
<protein>
    <recommendedName>
        <fullName evidence="2">Proline--tRNA ligase</fullName>
        <ecNumber evidence="1">6.1.1.15</ecNumber>
    </recommendedName>
    <alternativeName>
        <fullName evidence="8">Prolyl-tRNA synthetase</fullName>
    </alternativeName>
</protein>
<dbReference type="PANTHER" id="PTHR42753:SF2">
    <property type="entry name" value="PROLINE--TRNA LIGASE"/>
    <property type="match status" value="1"/>
</dbReference>
<dbReference type="EC" id="6.1.1.15" evidence="1"/>
<evidence type="ECO:0000256" key="2">
    <source>
        <dbReference type="ARBA" id="ARBA00019110"/>
    </source>
</evidence>
<dbReference type="PROSITE" id="PS50862">
    <property type="entry name" value="AA_TRNA_LIGASE_II"/>
    <property type="match status" value="1"/>
</dbReference>
<dbReference type="SUPFAM" id="SSF52954">
    <property type="entry name" value="Class II aaRS ABD-related"/>
    <property type="match status" value="1"/>
</dbReference>
<evidence type="ECO:0000256" key="1">
    <source>
        <dbReference type="ARBA" id="ARBA00012831"/>
    </source>
</evidence>
<dbReference type="InterPro" id="IPR044140">
    <property type="entry name" value="ProRS_anticodon_short"/>
</dbReference>
<evidence type="ECO:0000256" key="8">
    <source>
        <dbReference type="ARBA" id="ARBA00029731"/>
    </source>
</evidence>
<evidence type="ECO:0000256" key="3">
    <source>
        <dbReference type="ARBA" id="ARBA00022598"/>
    </source>
</evidence>
<dbReference type="Pfam" id="PF00587">
    <property type="entry name" value="tRNA-synt_2b"/>
    <property type="match status" value="1"/>
</dbReference>
<dbReference type="GO" id="GO:0006433">
    <property type="term" value="P:prolyl-tRNA aminoacylation"/>
    <property type="evidence" value="ECO:0007669"/>
    <property type="project" value="InterPro"/>
</dbReference>
<evidence type="ECO:0000256" key="9">
    <source>
        <dbReference type="ARBA" id="ARBA00047671"/>
    </source>
</evidence>
<dbReference type="GO" id="GO:0005829">
    <property type="term" value="C:cytosol"/>
    <property type="evidence" value="ECO:0007669"/>
    <property type="project" value="TreeGrafter"/>
</dbReference>
<keyword evidence="7 11" id="KW-0030">Aminoacyl-tRNA synthetase</keyword>
<dbReference type="PANTHER" id="PTHR42753">
    <property type="entry name" value="MITOCHONDRIAL RIBOSOME PROTEIN L39/PROLYL-TRNA LIGASE FAMILY MEMBER"/>
    <property type="match status" value="1"/>
</dbReference>
<comment type="caution">
    <text evidence="11">The sequence shown here is derived from an EMBL/GenBank/DDBJ whole genome shotgun (WGS) entry which is preliminary data.</text>
</comment>
<evidence type="ECO:0000256" key="5">
    <source>
        <dbReference type="ARBA" id="ARBA00022840"/>
    </source>
</evidence>
<evidence type="ECO:0000313" key="11">
    <source>
        <dbReference type="EMBL" id="PIR96713.1"/>
    </source>
</evidence>
<dbReference type="AlphaFoldDB" id="A0A2H0VCB1"/>
<evidence type="ECO:0000256" key="7">
    <source>
        <dbReference type="ARBA" id="ARBA00023146"/>
    </source>
</evidence>
<dbReference type="InterPro" id="IPR045864">
    <property type="entry name" value="aa-tRNA-synth_II/BPL/LPL"/>
</dbReference>
<keyword evidence="4" id="KW-0547">Nucleotide-binding</keyword>